<keyword evidence="3" id="KW-0731">Sigma factor</keyword>
<feature type="domain" description="RNA polymerase sigma factor 70 region 4 type 2" evidence="6">
    <location>
        <begin position="134"/>
        <end position="180"/>
    </location>
</feature>
<gene>
    <name evidence="7" type="ORF">LMG3458_02914</name>
</gene>
<dbReference type="InterPro" id="IPR013325">
    <property type="entry name" value="RNA_pol_sigma_r2"/>
</dbReference>
<accession>A0A6S7AVW7</accession>
<evidence type="ECO:0000259" key="6">
    <source>
        <dbReference type="Pfam" id="PF08281"/>
    </source>
</evidence>
<dbReference type="Gene3D" id="1.10.10.10">
    <property type="entry name" value="Winged helix-like DNA-binding domain superfamily/Winged helix DNA-binding domain"/>
    <property type="match status" value="1"/>
</dbReference>
<dbReference type="GO" id="GO:0006352">
    <property type="term" value="P:DNA-templated transcription initiation"/>
    <property type="evidence" value="ECO:0007669"/>
    <property type="project" value="InterPro"/>
</dbReference>
<proteinExistence type="inferred from homology"/>
<evidence type="ECO:0000313" key="8">
    <source>
        <dbReference type="Proteomes" id="UP000494111"/>
    </source>
</evidence>
<dbReference type="Pfam" id="PF04542">
    <property type="entry name" value="Sigma70_r2"/>
    <property type="match status" value="1"/>
</dbReference>
<evidence type="ECO:0000256" key="1">
    <source>
        <dbReference type="ARBA" id="ARBA00010641"/>
    </source>
</evidence>
<dbReference type="InterPro" id="IPR039425">
    <property type="entry name" value="RNA_pol_sigma-70-like"/>
</dbReference>
<reference evidence="7 8" key="1">
    <citation type="submission" date="2020-04" db="EMBL/GenBank/DDBJ databases">
        <authorList>
            <person name="De Canck E."/>
        </authorList>
    </citation>
    <scope>NUCLEOTIDE SEQUENCE [LARGE SCALE GENOMIC DNA]</scope>
    <source>
        <strain evidence="7 8">LMG 3458</strain>
    </source>
</reference>
<sequence length="195" mass="21429">MPLCLEPAPPARRRRDDFAPGSAQAPLWRGAALGDFIAAHYGRLLNTLRAHLGCAELAADCLHDTWLRLADGGLDTGPVANPGAYVFRMACNIAIDRLRADRPLRGACGDIDLEDVEDTAPGPHHIAQARSSLRDLLRLIDALPRQQREIFIGVRIEGMLQSEAAARYGVSSRIVRRHLRDVHRHVDSQAARLLA</sequence>
<evidence type="ECO:0000256" key="3">
    <source>
        <dbReference type="ARBA" id="ARBA00023082"/>
    </source>
</evidence>
<dbReference type="GO" id="GO:0016987">
    <property type="term" value="F:sigma factor activity"/>
    <property type="evidence" value="ECO:0007669"/>
    <property type="project" value="UniProtKB-KW"/>
</dbReference>
<dbReference type="InterPro" id="IPR013249">
    <property type="entry name" value="RNA_pol_sigma70_r4_t2"/>
</dbReference>
<keyword evidence="4" id="KW-0804">Transcription</keyword>
<feature type="domain" description="RNA polymerase sigma-70 region 2" evidence="5">
    <location>
        <begin position="37"/>
        <end position="101"/>
    </location>
</feature>
<comment type="similarity">
    <text evidence="1">Belongs to the sigma-70 factor family. ECF subfamily.</text>
</comment>
<dbReference type="NCBIfam" id="TIGR02937">
    <property type="entry name" value="sigma70-ECF"/>
    <property type="match status" value="1"/>
</dbReference>
<dbReference type="PANTHER" id="PTHR43133:SF63">
    <property type="entry name" value="RNA POLYMERASE SIGMA FACTOR FECI-RELATED"/>
    <property type="match status" value="1"/>
</dbReference>
<dbReference type="SUPFAM" id="SSF88946">
    <property type="entry name" value="Sigma2 domain of RNA polymerase sigma factors"/>
    <property type="match status" value="1"/>
</dbReference>
<dbReference type="SUPFAM" id="SSF88659">
    <property type="entry name" value="Sigma3 and sigma4 domains of RNA polymerase sigma factors"/>
    <property type="match status" value="1"/>
</dbReference>
<evidence type="ECO:0000313" key="7">
    <source>
        <dbReference type="EMBL" id="CAB3705773.1"/>
    </source>
</evidence>
<dbReference type="EMBL" id="CADIJO010000009">
    <property type="protein sequence ID" value="CAB3705773.1"/>
    <property type="molecule type" value="Genomic_DNA"/>
</dbReference>
<dbReference type="InterPro" id="IPR007627">
    <property type="entry name" value="RNA_pol_sigma70_r2"/>
</dbReference>
<organism evidence="7 8">
    <name type="scientific">Achromobacter deleyi</name>
    <dbReference type="NCBI Taxonomy" id="1353891"/>
    <lineage>
        <taxon>Bacteria</taxon>
        <taxon>Pseudomonadati</taxon>
        <taxon>Pseudomonadota</taxon>
        <taxon>Betaproteobacteria</taxon>
        <taxon>Burkholderiales</taxon>
        <taxon>Alcaligenaceae</taxon>
        <taxon>Achromobacter</taxon>
    </lineage>
</organism>
<dbReference type="InterPro" id="IPR036388">
    <property type="entry name" value="WH-like_DNA-bd_sf"/>
</dbReference>
<dbReference type="AlphaFoldDB" id="A0A6S7AVW7"/>
<dbReference type="GO" id="GO:0003677">
    <property type="term" value="F:DNA binding"/>
    <property type="evidence" value="ECO:0007669"/>
    <property type="project" value="InterPro"/>
</dbReference>
<evidence type="ECO:0000256" key="2">
    <source>
        <dbReference type="ARBA" id="ARBA00023015"/>
    </source>
</evidence>
<dbReference type="InterPro" id="IPR014284">
    <property type="entry name" value="RNA_pol_sigma-70_dom"/>
</dbReference>
<protein>
    <submittedName>
        <fullName evidence="7">Uncharacterized protein</fullName>
    </submittedName>
</protein>
<evidence type="ECO:0000259" key="5">
    <source>
        <dbReference type="Pfam" id="PF04542"/>
    </source>
</evidence>
<dbReference type="Proteomes" id="UP000494111">
    <property type="component" value="Unassembled WGS sequence"/>
</dbReference>
<evidence type="ECO:0000256" key="4">
    <source>
        <dbReference type="ARBA" id="ARBA00023163"/>
    </source>
</evidence>
<dbReference type="InterPro" id="IPR013324">
    <property type="entry name" value="RNA_pol_sigma_r3/r4-like"/>
</dbReference>
<dbReference type="PANTHER" id="PTHR43133">
    <property type="entry name" value="RNA POLYMERASE ECF-TYPE SIGMA FACTO"/>
    <property type="match status" value="1"/>
</dbReference>
<keyword evidence="2" id="KW-0805">Transcription regulation</keyword>
<dbReference type="Pfam" id="PF08281">
    <property type="entry name" value="Sigma70_r4_2"/>
    <property type="match status" value="1"/>
</dbReference>
<dbReference type="RefSeq" id="WP_175193049.1">
    <property type="nucleotide sequence ID" value="NZ_CADIJO010000009.1"/>
</dbReference>
<dbReference type="Gene3D" id="1.10.1740.10">
    <property type="match status" value="1"/>
</dbReference>
<name>A0A6S7AVW7_9BURK</name>